<evidence type="ECO:0000256" key="5">
    <source>
        <dbReference type="ARBA" id="ARBA00023136"/>
    </source>
</evidence>
<evidence type="ECO:0000256" key="6">
    <source>
        <dbReference type="RuleBase" id="RU003943"/>
    </source>
</evidence>
<reference evidence="8 9" key="1">
    <citation type="submission" date="2011-07" db="EMBL/GenBank/DDBJ databases">
        <authorList>
            <person name="Harkins D.M."/>
            <person name="Madupu R."/>
            <person name="Durkin A.S."/>
            <person name="Torralba M."/>
            <person name="Methe B."/>
            <person name="Sutton G.G."/>
            <person name="Nelson K.E."/>
        </authorList>
    </citation>
    <scope>NUCLEOTIDE SEQUENCE [LARGE SCALE GENOMIC DNA]</scope>
    <source>
        <strain evidence="8 9">HK 85</strain>
    </source>
</reference>
<dbReference type="InterPro" id="IPR001626">
    <property type="entry name" value="ABC_TroCD"/>
</dbReference>
<keyword evidence="3 6" id="KW-0812">Transmembrane</keyword>
<evidence type="ECO:0000313" key="8">
    <source>
        <dbReference type="EMBL" id="EGV07300.1"/>
    </source>
</evidence>
<keyword evidence="5 7" id="KW-0472">Membrane</keyword>
<dbReference type="PANTHER" id="PTHR30477">
    <property type="entry name" value="ABC-TRANSPORTER METAL-BINDING PROTEIN"/>
    <property type="match status" value="1"/>
</dbReference>
<dbReference type="STRING" id="1035188.HMPREF9952_2456"/>
<feature type="transmembrane region" description="Helical" evidence="7">
    <location>
        <begin position="17"/>
        <end position="37"/>
    </location>
</feature>
<keyword evidence="6" id="KW-0813">Transport</keyword>
<evidence type="ECO:0000256" key="4">
    <source>
        <dbReference type="ARBA" id="ARBA00022989"/>
    </source>
</evidence>
<name>F9Q738_9PAST</name>
<evidence type="ECO:0000256" key="2">
    <source>
        <dbReference type="ARBA" id="ARBA00008034"/>
    </source>
</evidence>
<dbReference type="GO" id="GO:0010043">
    <property type="term" value="P:response to zinc ion"/>
    <property type="evidence" value="ECO:0007669"/>
    <property type="project" value="TreeGrafter"/>
</dbReference>
<dbReference type="Proteomes" id="UP000006235">
    <property type="component" value="Unassembled WGS sequence"/>
</dbReference>
<dbReference type="AlphaFoldDB" id="F9Q738"/>
<evidence type="ECO:0000256" key="3">
    <source>
        <dbReference type="ARBA" id="ARBA00022692"/>
    </source>
</evidence>
<dbReference type="SUPFAM" id="SSF81345">
    <property type="entry name" value="ABC transporter involved in vitamin B12 uptake, BtuC"/>
    <property type="match status" value="1"/>
</dbReference>
<comment type="subcellular location">
    <subcellularLocation>
        <location evidence="6">Cell membrane</location>
        <topology evidence="6">Multi-pass membrane protein</topology>
    </subcellularLocation>
    <subcellularLocation>
        <location evidence="1">Membrane</location>
        <topology evidence="1">Multi-pass membrane protein</topology>
    </subcellularLocation>
</comment>
<dbReference type="Pfam" id="PF00950">
    <property type="entry name" value="ABC-3"/>
    <property type="match status" value="1"/>
</dbReference>
<dbReference type="EMBL" id="AFUV01000004">
    <property type="protein sequence ID" value="EGV07300.1"/>
    <property type="molecule type" value="Genomic_DNA"/>
</dbReference>
<dbReference type="GO" id="GO:0043190">
    <property type="term" value="C:ATP-binding cassette (ABC) transporter complex"/>
    <property type="evidence" value="ECO:0007669"/>
    <property type="project" value="InterPro"/>
</dbReference>
<evidence type="ECO:0000313" key="9">
    <source>
        <dbReference type="Proteomes" id="UP000006235"/>
    </source>
</evidence>
<dbReference type="InterPro" id="IPR037294">
    <property type="entry name" value="ABC_BtuC-like"/>
</dbReference>
<gene>
    <name evidence="8" type="ORF">HMPREF9952_2456</name>
</gene>
<dbReference type="PANTHER" id="PTHR30477:SF13">
    <property type="entry name" value="IRON TRANSPORT SYSTEM MEMBRANE PROTEIN HI_0360-RELATED"/>
    <property type="match status" value="1"/>
</dbReference>
<comment type="similarity">
    <text evidence="2 6">Belongs to the ABC-3 integral membrane protein family.</text>
</comment>
<feature type="transmembrane region" description="Helical" evidence="7">
    <location>
        <begin position="57"/>
        <end position="82"/>
    </location>
</feature>
<sequence>MLEYLLEPFSYEYMQKAMWLSAAVGGICAFLSAYLMLKGWSLIGDALSHSVVPGVAIAYAFSLPYALGAFLPAFWPLFPFYGSNLFPNSKKMPLLALFSAHSLPWDY</sequence>
<proteinExistence type="inferred from homology"/>
<accession>F9Q738</accession>
<dbReference type="GO" id="GO:0055085">
    <property type="term" value="P:transmembrane transport"/>
    <property type="evidence" value="ECO:0007669"/>
    <property type="project" value="InterPro"/>
</dbReference>
<protein>
    <submittedName>
        <fullName evidence="8">Putative iron/manganese ABC transporter, permease protein</fullName>
    </submittedName>
</protein>
<keyword evidence="4 7" id="KW-1133">Transmembrane helix</keyword>
<evidence type="ECO:0000256" key="1">
    <source>
        <dbReference type="ARBA" id="ARBA00004141"/>
    </source>
</evidence>
<organism evidence="8 9">
    <name type="scientific">Haemophilus pittmaniae HK 85</name>
    <dbReference type="NCBI Taxonomy" id="1035188"/>
    <lineage>
        <taxon>Bacteria</taxon>
        <taxon>Pseudomonadati</taxon>
        <taxon>Pseudomonadota</taxon>
        <taxon>Gammaproteobacteria</taxon>
        <taxon>Pasteurellales</taxon>
        <taxon>Pasteurellaceae</taxon>
        <taxon>Haemophilus</taxon>
    </lineage>
</organism>
<evidence type="ECO:0000256" key="7">
    <source>
        <dbReference type="SAM" id="Phobius"/>
    </source>
</evidence>
<comment type="caution">
    <text evidence="8">The sequence shown here is derived from an EMBL/GenBank/DDBJ whole genome shotgun (WGS) entry which is preliminary data.</text>
</comment>